<evidence type="ECO:0000313" key="2">
    <source>
        <dbReference type="EMBL" id="GBP30719.1"/>
    </source>
</evidence>
<keyword evidence="3" id="KW-1185">Reference proteome</keyword>
<name>A0A4C1UWS0_EUMVA</name>
<sequence length="69" mass="7589">MPKQRYSDLSVHEYKHRPLSKRLALSDGIIRPLRTSYAGARHGRADGRPPAHSAPGAPTAVFTYHGRGP</sequence>
<protein>
    <submittedName>
        <fullName evidence="2">Uncharacterized protein</fullName>
    </submittedName>
</protein>
<reference evidence="2 3" key="1">
    <citation type="journal article" date="2019" name="Commun. Biol.">
        <title>The bagworm genome reveals a unique fibroin gene that provides high tensile strength.</title>
        <authorList>
            <person name="Kono N."/>
            <person name="Nakamura H."/>
            <person name="Ohtoshi R."/>
            <person name="Tomita M."/>
            <person name="Numata K."/>
            <person name="Arakawa K."/>
        </authorList>
    </citation>
    <scope>NUCLEOTIDE SEQUENCE [LARGE SCALE GENOMIC DNA]</scope>
</reference>
<feature type="region of interest" description="Disordered" evidence="1">
    <location>
        <begin position="40"/>
        <end position="69"/>
    </location>
</feature>
<evidence type="ECO:0000313" key="3">
    <source>
        <dbReference type="Proteomes" id="UP000299102"/>
    </source>
</evidence>
<gene>
    <name evidence="2" type="ORF">EVAR_75943_1</name>
</gene>
<organism evidence="2 3">
    <name type="scientific">Eumeta variegata</name>
    <name type="common">Bagworm moth</name>
    <name type="synonym">Eumeta japonica</name>
    <dbReference type="NCBI Taxonomy" id="151549"/>
    <lineage>
        <taxon>Eukaryota</taxon>
        <taxon>Metazoa</taxon>
        <taxon>Ecdysozoa</taxon>
        <taxon>Arthropoda</taxon>
        <taxon>Hexapoda</taxon>
        <taxon>Insecta</taxon>
        <taxon>Pterygota</taxon>
        <taxon>Neoptera</taxon>
        <taxon>Endopterygota</taxon>
        <taxon>Lepidoptera</taxon>
        <taxon>Glossata</taxon>
        <taxon>Ditrysia</taxon>
        <taxon>Tineoidea</taxon>
        <taxon>Psychidae</taxon>
        <taxon>Oiketicinae</taxon>
        <taxon>Eumeta</taxon>
    </lineage>
</organism>
<comment type="caution">
    <text evidence="2">The sequence shown here is derived from an EMBL/GenBank/DDBJ whole genome shotgun (WGS) entry which is preliminary data.</text>
</comment>
<dbReference type="EMBL" id="BGZK01000236">
    <property type="protein sequence ID" value="GBP30719.1"/>
    <property type="molecule type" value="Genomic_DNA"/>
</dbReference>
<evidence type="ECO:0000256" key="1">
    <source>
        <dbReference type="SAM" id="MobiDB-lite"/>
    </source>
</evidence>
<dbReference type="Proteomes" id="UP000299102">
    <property type="component" value="Unassembled WGS sequence"/>
</dbReference>
<accession>A0A4C1UWS0</accession>
<dbReference type="AlphaFoldDB" id="A0A4C1UWS0"/>
<proteinExistence type="predicted"/>